<evidence type="ECO:0000313" key="6">
    <source>
        <dbReference type="Proteomes" id="UP000013827"/>
    </source>
</evidence>
<name>A0A0D3KWQ5_EMIH1</name>
<dbReference type="GO" id="GO:0070979">
    <property type="term" value="P:protein K11-linked ubiquitination"/>
    <property type="evidence" value="ECO:0007669"/>
    <property type="project" value="TreeGrafter"/>
</dbReference>
<dbReference type="PANTHER" id="PTHR12827">
    <property type="entry name" value="MEIOTIC CHECKPOINT REGULATOR TSG24 FAMILY MEMBER"/>
    <property type="match status" value="1"/>
</dbReference>
<evidence type="ECO:0000256" key="2">
    <source>
        <dbReference type="ARBA" id="ARBA00022776"/>
    </source>
</evidence>
<keyword evidence="6" id="KW-1185">Reference proteome</keyword>
<keyword evidence="2" id="KW-0498">Mitosis</keyword>
<feature type="domain" description="Anaphase-promoting complex subunit 1 C-terminal" evidence="4">
    <location>
        <begin position="188"/>
        <end position="288"/>
    </location>
</feature>
<dbReference type="Pfam" id="PF18122">
    <property type="entry name" value="APC1_C"/>
    <property type="match status" value="1"/>
</dbReference>
<dbReference type="GO" id="GO:0031145">
    <property type="term" value="P:anaphase-promoting complex-dependent catabolic process"/>
    <property type="evidence" value="ECO:0007669"/>
    <property type="project" value="TreeGrafter"/>
</dbReference>
<proteinExistence type="predicted"/>
<dbReference type="RefSeq" id="XP_005792619.1">
    <property type="nucleotide sequence ID" value="XM_005792562.1"/>
</dbReference>
<keyword evidence="3" id="KW-0131">Cell cycle</keyword>
<organism evidence="5 6">
    <name type="scientific">Emiliania huxleyi (strain CCMP1516)</name>
    <dbReference type="NCBI Taxonomy" id="280463"/>
    <lineage>
        <taxon>Eukaryota</taxon>
        <taxon>Haptista</taxon>
        <taxon>Haptophyta</taxon>
        <taxon>Prymnesiophyceae</taxon>
        <taxon>Isochrysidales</taxon>
        <taxon>Noelaerhabdaceae</taxon>
        <taxon>Emiliania</taxon>
    </lineage>
</organism>
<dbReference type="GO" id="GO:0060090">
    <property type="term" value="F:molecular adaptor activity"/>
    <property type="evidence" value="ECO:0007669"/>
    <property type="project" value="TreeGrafter"/>
</dbReference>
<dbReference type="KEGG" id="ehx:EMIHUDRAFT_108675"/>
<dbReference type="eggNOG" id="KOG1858">
    <property type="taxonomic scope" value="Eukaryota"/>
</dbReference>
<dbReference type="InterPro" id="IPR041221">
    <property type="entry name" value="APC1_C"/>
</dbReference>
<keyword evidence="1" id="KW-0132">Cell division</keyword>
<dbReference type="Proteomes" id="UP000013827">
    <property type="component" value="Unassembled WGS sequence"/>
</dbReference>
<dbReference type="HOGENOM" id="CLU_824941_0_0_1"/>
<dbReference type="InterPro" id="IPR024990">
    <property type="entry name" value="Apc1"/>
</dbReference>
<dbReference type="STRING" id="2903.R1FMA9"/>
<dbReference type="EnsemblProtists" id="EOD40190">
    <property type="protein sequence ID" value="EOD40190"/>
    <property type="gene ID" value="EMIHUDRAFT_108675"/>
</dbReference>
<reference evidence="5" key="2">
    <citation type="submission" date="2024-10" db="UniProtKB">
        <authorList>
            <consortium name="EnsemblProtists"/>
        </authorList>
    </citation>
    <scope>IDENTIFICATION</scope>
</reference>
<evidence type="ECO:0000313" key="5">
    <source>
        <dbReference type="EnsemblProtists" id="EOD40190"/>
    </source>
</evidence>
<dbReference type="GO" id="GO:0005680">
    <property type="term" value="C:anaphase-promoting complex"/>
    <property type="evidence" value="ECO:0007669"/>
    <property type="project" value="InterPro"/>
</dbReference>
<dbReference type="GO" id="GO:0007091">
    <property type="term" value="P:metaphase/anaphase transition of mitotic cell cycle"/>
    <property type="evidence" value="ECO:0007669"/>
    <property type="project" value="TreeGrafter"/>
</dbReference>
<dbReference type="PaxDb" id="2903-EOD40190"/>
<protein>
    <recommendedName>
        <fullName evidence="4">Anaphase-promoting complex subunit 1 C-terminal domain-containing protein</fullName>
    </recommendedName>
</protein>
<evidence type="ECO:0000259" key="4">
    <source>
        <dbReference type="Pfam" id="PF18122"/>
    </source>
</evidence>
<sequence length="337" mass="36520">MLGEIARPPTNELLGCRESYSVAAGIALGLVSLGRGSDPGLADLFIEDKLGSYMHGRAPVYSSPDGGDGMARHYPTPLALRAWGRRAPRPLARPSHEASSPQAKEPTASLATRCYRIREGPRVNVDVTAAGATLALGLLFCKSNNASRVLWVKRKTGHLPYKQDAHGLSSIFCRPFGSAAAPRETSLSHFCSEPAIRAFAQHLCRRAAAPAATPAATALTASPDAVELHTFCDRLLYECLTQEKPDLVPAYLLLYHTALRLQRNRCAVGMRSLRLLLAHAEARDDEPLQRPFLRSLCHHVLRAARDEGDPPPAPGASRSGAHWLAIAARRKQQARAQ</sequence>
<dbReference type="PANTHER" id="PTHR12827:SF3">
    <property type="entry name" value="ANAPHASE-PROMOTING COMPLEX SUBUNIT 1"/>
    <property type="match status" value="1"/>
</dbReference>
<accession>A0A0D3KWQ5</accession>
<reference evidence="6" key="1">
    <citation type="journal article" date="2013" name="Nature">
        <title>Pan genome of the phytoplankton Emiliania underpins its global distribution.</title>
        <authorList>
            <person name="Read B.A."/>
            <person name="Kegel J."/>
            <person name="Klute M.J."/>
            <person name="Kuo A."/>
            <person name="Lefebvre S.C."/>
            <person name="Maumus F."/>
            <person name="Mayer C."/>
            <person name="Miller J."/>
            <person name="Monier A."/>
            <person name="Salamov A."/>
            <person name="Young J."/>
            <person name="Aguilar M."/>
            <person name="Claverie J.M."/>
            <person name="Frickenhaus S."/>
            <person name="Gonzalez K."/>
            <person name="Herman E.K."/>
            <person name="Lin Y.C."/>
            <person name="Napier J."/>
            <person name="Ogata H."/>
            <person name="Sarno A.F."/>
            <person name="Shmutz J."/>
            <person name="Schroeder D."/>
            <person name="de Vargas C."/>
            <person name="Verret F."/>
            <person name="von Dassow P."/>
            <person name="Valentin K."/>
            <person name="Van de Peer Y."/>
            <person name="Wheeler G."/>
            <person name="Dacks J.B."/>
            <person name="Delwiche C.F."/>
            <person name="Dyhrman S.T."/>
            <person name="Glockner G."/>
            <person name="John U."/>
            <person name="Richards T."/>
            <person name="Worden A.Z."/>
            <person name="Zhang X."/>
            <person name="Grigoriev I.V."/>
            <person name="Allen A.E."/>
            <person name="Bidle K."/>
            <person name="Borodovsky M."/>
            <person name="Bowler C."/>
            <person name="Brownlee C."/>
            <person name="Cock J.M."/>
            <person name="Elias M."/>
            <person name="Gladyshev V.N."/>
            <person name="Groth M."/>
            <person name="Guda C."/>
            <person name="Hadaegh A."/>
            <person name="Iglesias-Rodriguez M.D."/>
            <person name="Jenkins J."/>
            <person name="Jones B.M."/>
            <person name="Lawson T."/>
            <person name="Leese F."/>
            <person name="Lindquist E."/>
            <person name="Lobanov A."/>
            <person name="Lomsadze A."/>
            <person name="Malik S.B."/>
            <person name="Marsh M.E."/>
            <person name="Mackinder L."/>
            <person name="Mock T."/>
            <person name="Mueller-Roeber B."/>
            <person name="Pagarete A."/>
            <person name="Parker M."/>
            <person name="Probert I."/>
            <person name="Quesneville H."/>
            <person name="Raines C."/>
            <person name="Rensing S.A."/>
            <person name="Riano-Pachon D.M."/>
            <person name="Richier S."/>
            <person name="Rokitta S."/>
            <person name="Shiraiwa Y."/>
            <person name="Soanes D.M."/>
            <person name="van der Giezen M."/>
            <person name="Wahlund T.M."/>
            <person name="Williams B."/>
            <person name="Wilson W."/>
            <person name="Wolfe G."/>
            <person name="Wurch L.L."/>
        </authorList>
    </citation>
    <scope>NUCLEOTIDE SEQUENCE</scope>
</reference>
<dbReference type="GO" id="GO:0051301">
    <property type="term" value="P:cell division"/>
    <property type="evidence" value="ECO:0007669"/>
    <property type="project" value="UniProtKB-KW"/>
</dbReference>
<evidence type="ECO:0000256" key="1">
    <source>
        <dbReference type="ARBA" id="ARBA00022618"/>
    </source>
</evidence>
<dbReference type="GeneID" id="17285461"/>
<evidence type="ECO:0000256" key="3">
    <source>
        <dbReference type="ARBA" id="ARBA00023306"/>
    </source>
</evidence>
<dbReference type="AlphaFoldDB" id="A0A0D3KWQ5"/>